<keyword evidence="1" id="KW-0175">Coiled coil</keyword>
<evidence type="ECO:0000313" key="3">
    <source>
        <dbReference type="Proteomes" id="UP000228497"/>
    </source>
</evidence>
<dbReference type="EMBL" id="PFFD01000148">
    <property type="protein sequence ID" value="PIV86806.1"/>
    <property type="molecule type" value="Genomic_DNA"/>
</dbReference>
<accession>A0A2M7FC44</accession>
<feature type="non-terminal residue" evidence="2">
    <location>
        <position position="665"/>
    </location>
</feature>
<name>A0A2M7FC44_9BACT</name>
<dbReference type="Proteomes" id="UP000228497">
    <property type="component" value="Unassembled WGS sequence"/>
</dbReference>
<evidence type="ECO:0000256" key="1">
    <source>
        <dbReference type="SAM" id="Coils"/>
    </source>
</evidence>
<reference evidence="3" key="1">
    <citation type="submission" date="2017-09" db="EMBL/GenBank/DDBJ databases">
        <title>Depth-based differentiation of microbial function through sediment-hosted aquifers and enrichment of novel symbionts in the deep terrestrial subsurface.</title>
        <authorList>
            <person name="Probst A.J."/>
            <person name="Ladd B."/>
            <person name="Jarett J.K."/>
            <person name="Geller-Mcgrath D.E."/>
            <person name="Sieber C.M.K."/>
            <person name="Emerson J.B."/>
            <person name="Anantharaman K."/>
            <person name="Thomas B.C."/>
            <person name="Malmstrom R."/>
            <person name="Stieglmeier M."/>
            <person name="Klingl A."/>
            <person name="Woyke T."/>
            <person name="Ryan C.M."/>
            <person name="Banfield J.F."/>
        </authorList>
    </citation>
    <scope>NUCLEOTIDE SEQUENCE [LARGE SCALE GENOMIC DNA]</scope>
</reference>
<comment type="caution">
    <text evidence="2">The sequence shown here is derived from an EMBL/GenBank/DDBJ whole genome shotgun (WGS) entry which is preliminary data.</text>
</comment>
<protein>
    <submittedName>
        <fullName evidence="2">Uncharacterized protein</fullName>
    </submittedName>
</protein>
<organism evidence="2 3">
    <name type="scientific">Candidatus Kaiserbacteria bacterium CG17_big_fil_post_rev_8_21_14_2_50_51_7</name>
    <dbReference type="NCBI Taxonomy" id="1974613"/>
    <lineage>
        <taxon>Bacteria</taxon>
        <taxon>Candidatus Kaiseribacteriota</taxon>
    </lineage>
</organism>
<dbReference type="AlphaFoldDB" id="A0A2M7FC44"/>
<proteinExistence type="predicted"/>
<evidence type="ECO:0000313" key="2">
    <source>
        <dbReference type="EMBL" id="PIV86806.1"/>
    </source>
</evidence>
<gene>
    <name evidence="2" type="ORF">COW49_03270</name>
</gene>
<feature type="coiled-coil region" evidence="1">
    <location>
        <begin position="329"/>
        <end position="356"/>
    </location>
</feature>
<sequence>MPTDTLHLGTIFDGKIDPSLTDAIREIKELVVSINSALASIKGSSVANLKSVAQALKTVSKASSESGTELSDFAKVMGRASDEYAKFRGELNASVGAHGREGTALRSNVKDFYRAEQAIMATARTMTRAGAAGKTWAESVSRVRLLHAEAAGEIKLAADGITFFSRDAARAADVSGKLASSLGLVKANATDFDKVMSKNSGRSNEFKRSLQTLADSTSKSGREFQIYARKLETLDDTLIRMKNQMNAAGKAGETFYRSANRLGLVAQEAVGRIRILPDTIKAVTTAAQATVAPLTATEKELKLASGESRSYQTELAKLLKTYGTSSIVFQEGKRQLQEMERAVQRTRIAMNRAGADGDSWARSVDRGAIASQKLTGNVKFTKDGIVTMTSAARAALGITDNLASNMGLMGDAVARVAPGLHSVGSSLTTYQKAMGNASTYAANFQKALIGSTDAIGKSEAAVRLSESQMRKLADSAYKTGLRLSETGVNGELFAQSINASGLQAQLLNGQLKLTSSGLQWVSKSAAEAAGVAGDFAEKYGMVARKTVGISGSLLEFKKAMQGTAGFSREARVELAQLGKQFGVNSIVYREAALQHSALASAVDKTAVTFQRAGRNGDIFKNSLNTVALRSQMLEGSLKIVGGSLQWVSEGAAEAAGVVGSVAKNM</sequence>